<reference evidence="14" key="1">
    <citation type="journal article" date="2020" name="Plant J.">
        <title>Transposons played a major role in the diversification between the closely related almond and peach genomes: results from the almond genome sequence.</title>
        <authorList>
            <person name="Alioto T."/>
            <person name="Alexiou K.G."/>
            <person name="Bardil A."/>
            <person name="Barteri F."/>
            <person name="Castanera R."/>
            <person name="Cruz F."/>
            <person name="Dhingra A."/>
            <person name="Duval H."/>
            <person name="Fernandez I Marti A."/>
            <person name="Frias L."/>
            <person name="Galan B."/>
            <person name="Garcia J.L."/>
            <person name="Howad W."/>
            <person name="Gomez-Garrido J."/>
            <person name="Gut M."/>
            <person name="Julca I."/>
            <person name="Morata J."/>
            <person name="Puigdomenech P."/>
            <person name="Ribeca P."/>
            <person name="Rubio Cabetas M.J."/>
            <person name="Vlasova A."/>
            <person name="Wirthensohn M."/>
            <person name="Garcia-Mas J."/>
            <person name="Gabaldon T."/>
            <person name="Casacuberta J.M."/>
            <person name="Arus P."/>
        </authorList>
    </citation>
    <scope>NUCLEOTIDE SEQUENCE [LARGE SCALE GENOMIC DNA]</scope>
    <source>
        <strain evidence="14">cv. Texas</strain>
    </source>
</reference>
<dbReference type="FunFam" id="3.30.200.20:FF:001335">
    <property type="entry name" value="Calmodulin-binding receptor-like cytoplasmic kinase 2"/>
    <property type="match status" value="1"/>
</dbReference>
<dbReference type="CDD" id="cd14066">
    <property type="entry name" value="STKc_IRAK"/>
    <property type="match status" value="1"/>
</dbReference>
<dbReference type="EC" id="2.7.11.1" evidence="1"/>
<dbReference type="FunFam" id="1.10.510.10:FF:000300">
    <property type="entry name" value="Calmodulin-binding receptor-like cytoplasmic kinase 3"/>
    <property type="match status" value="1"/>
</dbReference>
<dbReference type="InterPro" id="IPR011990">
    <property type="entry name" value="TPR-like_helical_dom_sf"/>
</dbReference>
<dbReference type="GO" id="GO:0004674">
    <property type="term" value="F:protein serine/threonine kinase activity"/>
    <property type="evidence" value="ECO:0007669"/>
    <property type="project" value="UniProtKB-KW"/>
</dbReference>
<dbReference type="PROSITE" id="PS00107">
    <property type="entry name" value="PROTEIN_KINASE_ATP"/>
    <property type="match status" value="1"/>
</dbReference>
<dbReference type="Pfam" id="PF00069">
    <property type="entry name" value="Pkinase"/>
    <property type="match status" value="1"/>
</dbReference>
<evidence type="ECO:0000256" key="5">
    <source>
        <dbReference type="ARBA" id="ARBA00022741"/>
    </source>
</evidence>
<evidence type="ECO:0000256" key="11">
    <source>
        <dbReference type="SAM" id="MobiDB-lite"/>
    </source>
</evidence>
<dbReference type="EMBL" id="CABIKO010000280">
    <property type="protein sequence ID" value="VVA33261.1"/>
    <property type="molecule type" value="Genomic_DNA"/>
</dbReference>
<dbReference type="PROSITE" id="PS50011">
    <property type="entry name" value="PROTEIN_KINASE_DOM"/>
    <property type="match status" value="1"/>
</dbReference>
<dbReference type="GO" id="GO:0005524">
    <property type="term" value="F:ATP binding"/>
    <property type="evidence" value="ECO:0007669"/>
    <property type="project" value="UniProtKB-UniRule"/>
</dbReference>
<evidence type="ECO:0000256" key="2">
    <source>
        <dbReference type="ARBA" id="ARBA00022527"/>
    </source>
</evidence>
<dbReference type="SMART" id="SM00220">
    <property type="entry name" value="S_TKc"/>
    <property type="match status" value="1"/>
</dbReference>
<protein>
    <recommendedName>
        <fullName evidence="1">non-specific serine/threonine protein kinase</fullName>
        <ecNumber evidence="1">2.7.11.1</ecNumber>
    </recommendedName>
</protein>
<comment type="catalytic activity">
    <reaction evidence="8">
        <text>L-threonyl-[protein] + ATP = O-phospho-L-threonyl-[protein] + ADP + H(+)</text>
        <dbReference type="Rhea" id="RHEA:46608"/>
        <dbReference type="Rhea" id="RHEA-COMP:11060"/>
        <dbReference type="Rhea" id="RHEA-COMP:11605"/>
        <dbReference type="ChEBI" id="CHEBI:15378"/>
        <dbReference type="ChEBI" id="CHEBI:30013"/>
        <dbReference type="ChEBI" id="CHEBI:30616"/>
        <dbReference type="ChEBI" id="CHEBI:61977"/>
        <dbReference type="ChEBI" id="CHEBI:456216"/>
        <dbReference type="EC" id="2.7.11.1"/>
    </reaction>
</comment>
<dbReference type="PANTHER" id="PTHR47989:SF71">
    <property type="entry name" value="PROTEIN KINASE DOMAIN-CONTAINING PROTEIN"/>
    <property type="match status" value="1"/>
</dbReference>
<keyword evidence="7 10" id="KW-0067">ATP-binding</keyword>
<feature type="binding site" evidence="10">
    <location>
        <position position="408"/>
    </location>
    <ligand>
        <name>ATP</name>
        <dbReference type="ChEBI" id="CHEBI:30616"/>
    </ligand>
</feature>
<feature type="region of interest" description="Disordered" evidence="11">
    <location>
        <begin position="30"/>
        <end position="49"/>
    </location>
</feature>
<keyword evidence="2" id="KW-0723">Serine/threonine-protein kinase</keyword>
<dbReference type="InterPro" id="IPR002885">
    <property type="entry name" value="PPR_rpt"/>
</dbReference>
<feature type="region of interest" description="Disordered" evidence="11">
    <location>
        <begin position="329"/>
        <end position="360"/>
    </location>
</feature>
<dbReference type="PROSITE" id="PS00108">
    <property type="entry name" value="PROTEIN_KINASE_ST"/>
    <property type="match status" value="1"/>
</dbReference>
<proteinExistence type="predicted"/>
<evidence type="ECO:0000256" key="1">
    <source>
        <dbReference type="ARBA" id="ARBA00012513"/>
    </source>
</evidence>
<sequence>MLSKCRSSSIPAVHFKRPLPFPLTHRPVSFQTNTNAPNHADPFHQTSSSFSPSRLGAFTQVPESTHFNDPHSAHSFCSNALKVSAKMGFLREAKQLHGHVVKLGLYNVQSLQIQILNVYVKCKDFNNAQRLFGEMRKRNVVAWNTLISGLVNCWGNYESKLYLGFSYFRRMLLEAVGPDDITFNGLFRVCVDLNDVEIGRQLHCFVVKLGFGLYCFVGSALVDLYAKHGLVEDARDLVLWNVMVYCYASNSLAKGAFGVFNLMRSCAQNNAFAHIRDKHVWKSGSGRGVVAVAARSVAGVFVSCFTPPETKSSVSSADSAEFRAPSVFSDASGAGSERRRSSSRGVYANSNNSKHEREPGNVKFTMEEINKATKNFSPSFKIGQGGFGIVYKGRLEDGTFVAIKRAKKSVYDKHLGVEFQSEIRMLAQVEHLNLVKFYGYVEDEDEKVVVVEYVPNGTLREHLDCMRGDILDLAARLDIAIDVAHAVTYLHMYTDHPIIHRDIKSSNILLTENFRAKVADFGFARLAADSDSGATHVSTQVKGTAGYLDPEYLRTYQLTDKSDVYSFGVLMVELVTGRRPIEPKREIKERVTAKWAMKKFTDGDALSILDPRLEQTAANNLAIEKILELALQCLAPRRQSRPSMRRCAEILWNIRKDYREVAPPIFRSFSSRSQMSA</sequence>
<dbReference type="Gene3D" id="1.25.40.10">
    <property type="entry name" value="Tetratricopeptide repeat domain"/>
    <property type="match status" value="1"/>
</dbReference>
<dbReference type="Gramene" id="VVA33261">
    <property type="protein sequence ID" value="VVA33261"/>
    <property type="gene ID" value="Prudul26B021362"/>
</dbReference>
<accession>A0A5E4G0B7</accession>
<organism evidence="13 14">
    <name type="scientific">Prunus dulcis</name>
    <name type="common">Almond</name>
    <name type="synonym">Amygdalus dulcis</name>
    <dbReference type="NCBI Taxonomy" id="3755"/>
    <lineage>
        <taxon>Eukaryota</taxon>
        <taxon>Viridiplantae</taxon>
        <taxon>Streptophyta</taxon>
        <taxon>Embryophyta</taxon>
        <taxon>Tracheophyta</taxon>
        <taxon>Spermatophyta</taxon>
        <taxon>Magnoliopsida</taxon>
        <taxon>eudicotyledons</taxon>
        <taxon>Gunneridae</taxon>
        <taxon>Pentapetalae</taxon>
        <taxon>rosids</taxon>
        <taxon>fabids</taxon>
        <taxon>Rosales</taxon>
        <taxon>Rosaceae</taxon>
        <taxon>Amygdaloideae</taxon>
        <taxon>Amygdaleae</taxon>
        <taxon>Prunus</taxon>
    </lineage>
</organism>
<dbReference type="InterPro" id="IPR017441">
    <property type="entry name" value="Protein_kinase_ATP_BS"/>
</dbReference>
<keyword evidence="4" id="KW-0677">Repeat</keyword>
<keyword evidence="3" id="KW-0808">Transferase</keyword>
<keyword evidence="5 10" id="KW-0547">Nucleotide-binding</keyword>
<dbReference type="Proteomes" id="UP000327085">
    <property type="component" value="Chromosome 2"/>
</dbReference>
<dbReference type="FunFam" id="1.25.40.10:FF:000642">
    <property type="entry name" value="Pentatricopeptide repeat-containing protein mitochondrial"/>
    <property type="match status" value="1"/>
</dbReference>
<evidence type="ECO:0000259" key="12">
    <source>
        <dbReference type="PROSITE" id="PS50011"/>
    </source>
</evidence>
<evidence type="ECO:0000313" key="14">
    <source>
        <dbReference type="Proteomes" id="UP000327085"/>
    </source>
</evidence>
<gene>
    <name evidence="13" type="ORF">ALMOND_2B021362</name>
</gene>
<evidence type="ECO:0000256" key="8">
    <source>
        <dbReference type="ARBA" id="ARBA00047899"/>
    </source>
</evidence>
<dbReference type="InterPro" id="IPR000719">
    <property type="entry name" value="Prot_kinase_dom"/>
</dbReference>
<dbReference type="Gene3D" id="1.10.510.10">
    <property type="entry name" value="Transferase(Phosphotransferase) domain 1"/>
    <property type="match status" value="1"/>
</dbReference>
<name>A0A5E4G0B7_PRUDU</name>
<evidence type="ECO:0000256" key="7">
    <source>
        <dbReference type="ARBA" id="ARBA00022840"/>
    </source>
</evidence>
<dbReference type="AlphaFoldDB" id="A0A5E4G0B7"/>
<dbReference type="Gene3D" id="3.30.200.20">
    <property type="entry name" value="Phosphorylase Kinase, domain 1"/>
    <property type="match status" value="1"/>
</dbReference>
<dbReference type="InterPro" id="IPR011009">
    <property type="entry name" value="Kinase-like_dom_sf"/>
</dbReference>
<feature type="domain" description="Protein kinase" evidence="12">
    <location>
        <begin position="376"/>
        <end position="653"/>
    </location>
</feature>
<dbReference type="Pfam" id="PF01535">
    <property type="entry name" value="PPR"/>
    <property type="match status" value="3"/>
</dbReference>
<dbReference type="SUPFAM" id="SSF56112">
    <property type="entry name" value="Protein kinase-like (PK-like)"/>
    <property type="match status" value="1"/>
</dbReference>
<evidence type="ECO:0000256" key="3">
    <source>
        <dbReference type="ARBA" id="ARBA00022679"/>
    </source>
</evidence>
<evidence type="ECO:0000256" key="10">
    <source>
        <dbReference type="PROSITE-ProRule" id="PRU10141"/>
    </source>
</evidence>
<dbReference type="FunCoup" id="A0A5E4G0B7">
    <property type="interactions" value="825"/>
</dbReference>
<dbReference type="PANTHER" id="PTHR47989">
    <property type="entry name" value="OS01G0750732 PROTEIN"/>
    <property type="match status" value="1"/>
</dbReference>
<evidence type="ECO:0000256" key="4">
    <source>
        <dbReference type="ARBA" id="ARBA00022737"/>
    </source>
</evidence>
<evidence type="ECO:0000256" key="9">
    <source>
        <dbReference type="ARBA" id="ARBA00048679"/>
    </source>
</evidence>
<dbReference type="InParanoid" id="A0A5E4G0B7"/>
<evidence type="ECO:0000256" key="6">
    <source>
        <dbReference type="ARBA" id="ARBA00022777"/>
    </source>
</evidence>
<dbReference type="InterPro" id="IPR008271">
    <property type="entry name" value="Ser/Thr_kinase_AS"/>
</dbReference>
<keyword evidence="6" id="KW-0418">Kinase</keyword>
<keyword evidence="13" id="KW-0675">Receptor</keyword>
<evidence type="ECO:0000313" key="13">
    <source>
        <dbReference type="EMBL" id="VVA33261.1"/>
    </source>
</evidence>
<comment type="catalytic activity">
    <reaction evidence="9">
        <text>L-seryl-[protein] + ATP = O-phospho-L-seryl-[protein] + ADP + H(+)</text>
        <dbReference type="Rhea" id="RHEA:17989"/>
        <dbReference type="Rhea" id="RHEA-COMP:9863"/>
        <dbReference type="Rhea" id="RHEA-COMP:11604"/>
        <dbReference type="ChEBI" id="CHEBI:15378"/>
        <dbReference type="ChEBI" id="CHEBI:29999"/>
        <dbReference type="ChEBI" id="CHEBI:30616"/>
        <dbReference type="ChEBI" id="CHEBI:83421"/>
        <dbReference type="ChEBI" id="CHEBI:456216"/>
        <dbReference type="EC" id="2.7.11.1"/>
    </reaction>
</comment>